<dbReference type="Proteomes" id="UP000050525">
    <property type="component" value="Unassembled WGS sequence"/>
</dbReference>
<dbReference type="CDD" id="cd01116">
    <property type="entry name" value="P_permease"/>
    <property type="match status" value="1"/>
</dbReference>
<dbReference type="GO" id="GO:0042438">
    <property type="term" value="P:melanin biosynthetic process"/>
    <property type="evidence" value="ECO:0007669"/>
    <property type="project" value="TreeGrafter"/>
</dbReference>
<feature type="transmembrane region" description="Helical" evidence="6">
    <location>
        <begin position="581"/>
        <end position="607"/>
    </location>
</feature>
<evidence type="ECO:0000256" key="6">
    <source>
        <dbReference type="SAM" id="Phobius"/>
    </source>
</evidence>
<feature type="transmembrane region" description="Helical" evidence="6">
    <location>
        <begin position="498"/>
        <end position="516"/>
    </location>
</feature>
<dbReference type="GO" id="GO:0055085">
    <property type="term" value="P:transmembrane transport"/>
    <property type="evidence" value="ECO:0007669"/>
    <property type="project" value="InterPro"/>
</dbReference>
<feature type="transmembrane region" description="Helical" evidence="6">
    <location>
        <begin position="466"/>
        <end position="486"/>
    </location>
</feature>
<reference evidence="8 9" key="1">
    <citation type="journal article" date="2012" name="Genome Biol.">
        <title>Sequencing three crocodilian genomes to illuminate the evolution of archosaurs and amniotes.</title>
        <authorList>
            <person name="St John J.A."/>
            <person name="Braun E.L."/>
            <person name="Isberg S.R."/>
            <person name="Miles L.G."/>
            <person name="Chong A.Y."/>
            <person name="Gongora J."/>
            <person name="Dalzell P."/>
            <person name="Moran C."/>
            <person name="Bed'hom B."/>
            <person name="Abzhanov A."/>
            <person name="Burgess S.C."/>
            <person name="Cooksey A.M."/>
            <person name="Castoe T.A."/>
            <person name="Crawford N.G."/>
            <person name="Densmore L.D."/>
            <person name="Drew J.C."/>
            <person name="Edwards S.V."/>
            <person name="Faircloth B.C."/>
            <person name="Fujita M.K."/>
            <person name="Greenwold M.J."/>
            <person name="Hoffmann F.G."/>
            <person name="Howard J.M."/>
            <person name="Iguchi T."/>
            <person name="Janes D.E."/>
            <person name="Khan S.Y."/>
            <person name="Kohno S."/>
            <person name="de Koning A.J."/>
            <person name="Lance S.L."/>
            <person name="McCarthy F.M."/>
            <person name="McCormack J.E."/>
            <person name="Merchant M.E."/>
            <person name="Peterson D.G."/>
            <person name="Pollock D.D."/>
            <person name="Pourmand N."/>
            <person name="Raney B.J."/>
            <person name="Roessler K.A."/>
            <person name="Sanford J.R."/>
            <person name="Sawyer R.H."/>
            <person name="Schmidt C.J."/>
            <person name="Triplett E.W."/>
            <person name="Tuberville T.D."/>
            <person name="Venegas-Anaya M."/>
            <person name="Howard J.T."/>
            <person name="Jarvis E.D."/>
            <person name="Guillette L.J.Jr."/>
            <person name="Glenn T.C."/>
            <person name="Green R.E."/>
            <person name="Ray D.A."/>
        </authorList>
    </citation>
    <scope>NUCLEOTIDE SEQUENCE [LARGE SCALE GENOMIC DNA]</scope>
    <source>
        <strain evidence="8">KSC_2009_1</strain>
    </source>
</reference>
<dbReference type="InterPro" id="IPR004680">
    <property type="entry name" value="Cit_transptr-like_dom"/>
</dbReference>
<feature type="transmembrane region" description="Helical" evidence="6">
    <location>
        <begin position="888"/>
        <end position="911"/>
    </location>
</feature>
<evidence type="ECO:0000256" key="2">
    <source>
        <dbReference type="ARBA" id="ARBA00022448"/>
    </source>
</evidence>
<protein>
    <submittedName>
        <fullName evidence="8">P protein</fullName>
    </submittedName>
</protein>
<comment type="caution">
    <text evidence="8">The sequence shown here is derived from an EMBL/GenBank/DDBJ whole genome shotgun (WGS) entry which is preliminary data.</text>
</comment>
<feature type="transmembrane region" description="Helical" evidence="6">
    <location>
        <begin position="725"/>
        <end position="743"/>
    </location>
</feature>
<dbReference type="PANTHER" id="PTHR43568:SF1">
    <property type="entry name" value="P PROTEIN"/>
    <property type="match status" value="1"/>
</dbReference>
<feature type="domain" description="Citrate transporter-like" evidence="7">
    <location>
        <begin position="418"/>
        <end position="851"/>
    </location>
</feature>
<gene>
    <name evidence="8" type="primary">OCA2</name>
    <name evidence="8" type="ORF">Y1Q_0006275</name>
</gene>
<evidence type="ECO:0000259" key="7">
    <source>
        <dbReference type="Pfam" id="PF03600"/>
    </source>
</evidence>
<feature type="transmembrane region" description="Helical" evidence="6">
    <location>
        <begin position="430"/>
        <end position="446"/>
    </location>
</feature>
<dbReference type="InterPro" id="IPR051475">
    <property type="entry name" value="Diverse_Ion_Transporter"/>
</dbReference>
<name>A0A151NX71_ALLMI</name>
<comment type="subcellular location">
    <subcellularLocation>
        <location evidence="1">Membrane</location>
        <topology evidence="1">Multi-pass membrane protein</topology>
    </subcellularLocation>
</comment>
<feature type="transmembrane region" description="Helical" evidence="6">
    <location>
        <begin position="254"/>
        <end position="274"/>
    </location>
</feature>
<dbReference type="GO" id="GO:0030318">
    <property type="term" value="P:melanocyte differentiation"/>
    <property type="evidence" value="ECO:0007669"/>
    <property type="project" value="TreeGrafter"/>
</dbReference>
<proteinExistence type="predicted"/>
<feature type="transmembrane region" description="Helical" evidence="6">
    <location>
        <begin position="755"/>
        <end position="777"/>
    </location>
</feature>
<keyword evidence="4 6" id="KW-1133">Transmembrane helix</keyword>
<feature type="transmembrane region" description="Helical" evidence="6">
    <location>
        <begin position="698"/>
        <end position="719"/>
    </location>
</feature>
<organism evidence="8 9">
    <name type="scientific">Alligator mississippiensis</name>
    <name type="common">American alligator</name>
    <dbReference type="NCBI Taxonomy" id="8496"/>
    <lineage>
        <taxon>Eukaryota</taxon>
        <taxon>Metazoa</taxon>
        <taxon>Chordata</taxon>
        <taxon>Craniata</taxon>
        <taxon>Vertebrata</taxon>
        <taxon>Euteleostomi</taxon>
        <taxon>Archelosauria</taxon>
        <taxon>Archosauria</taxon>
        <taxon>Crocodylia</taxon>
        <taxon>Alligatoridae</taxon>
        <taxon>Alligatorinae</taxon>
        <taxon>Alligator</taxon>
    </lineage>
</organism>
<dbReference type="Pfam" id="PF03600">
    <property type="entry name" value="CitMHS"/>
    <property type="match status" value="1"/>
</dbReference>
<feature type="transmembrane region" description="Helical" evidence="6">
    <location>
        <begin position="797"/>
        <end position="815"/>
    </location>
</feature>
<dbReference type="EMBL" id="AKHW03001628">
    <property type="protein sequence ID" value="KYO41476.1"/>
    <property type="molecule type" value="Genomic_DNA"/>
</dbReference>
<dbReference type="eggNOG" id="KOG2639">
    <property type="taxonomic scope" value="Eukaryota"/>
</dbReference>
<keyword evidence="9" id="KW-1185">Reference proteome</keyword>
<keyword evidence="5 6" id="KW-0472">Membrane</keyword>
<dbReference type="PANTHER" id="PTHR43568">
    <property type="entry name" value="P PROTEIN"/>
    <property type="match status" value="1"/>
</dbReference>
<evidence type="ECO:0000256" key="1">
    <source>
        <dbReference type="ARBA" id="ARBA00004141"/>
    </source>
</evidence>
<evidence type="ECO:0000256" key="3">
    <source>
        <dbReference type="ARBA" id="ARBA00022692"/>
    </source>
</evidence>
<evidence type="ECO:0000256" key="4">
    <source>
        <dbReference type="ARBA" id="ARBA00022989"/>
    </source>
</evidence>
<keyword evidence="2" id="KW-0813">Transport</keyword>
<accession>A0A151NX71</accession>
<dbReference type="STRING" id="8496.A0A151NX71"/>
<evidence type="ECO:0000256" key="5">
    <source>
        <dbReference type="ARBA" id="ARBA00023136"/>
    </source>
</evidence>
<feature type="transmembrane region" description="Helical" evidence="6">
    <location>
        <begin position="403"/>
        <end position="423"/>
    </location>
</feature>
<evidence type="ECO:0000313" key="9">
    <source>
        <dbReference type="Proteomes" id="UP000050525"/>
    </source>
</evidence>
<dbReference type="AlphaFoldDB" id="A0A151NX71"/>
<keyword evidence="3 6" id="KW-0812">Transmembrane</keyword>
<sequence length="915" mass="102076">MELSLVAGGGGRASGGATWSAALASGYPSPPTTRLSSMGLAELVGVQPSGGRNHNKSSTEIRNMYLDNKEDEAISRKLEMEMTQTSAHRASLPGNVASEPGTRNLNELQLLKEFHAMVVVQGEPPTPHQNRAIGQDCCVALGKDFSPLTMQGRYHFSLPKLFNMRSKDNCFTEKTPLLKVSSEENGLRYMALHNSDFTMEDDSWDNSSAEFEQRSQLGSEMTSLSRSASSEKCELLDNLHVKFNISKMRCCLRFLKVLGLFIFVVVCSILFSTYPDQGVSWQMLAVSPLESYSLNLTDFHDSALLKLELGGPFIADVVDRRTEEYITVQIGEIEDPRSRRRWQQQVLYNWTLPLLSRRNDQVTTAKTFEILNSKAISINIQAFLKESEIVPLSMKYQYLHANIETQVTIASIILAGVYVLIILEIVHRTLAAMLGSLAALAALAVAGERPSMVKVVQWIDYETLALLFGMMLLVAIFSETGFFDYCAVKAYRLSRGRVWAMIIILCLIAAILSAFLDNVTTMLLFTPVTIRLCEVLNLDPRHVLIAEVIFTNIGGAATAVGDPPNVIIVSKQELRKVGLDFAVFTGHMFVGICLVLLVSFPFLRLLYWNKKLYNKEPSEIVELKHEIHVWRLTAQRINPASREETAVKCLLMQKVLTLEILLRKKLKTFQRQISQEDKNWETNIQELQKKHRITDKILLIKCLTVLGFVILMFFVNSFVPGIHLNLGWIAMLGAIWLLVLADIHDFEMILNRVEWATLLFFAALFVLMEALAHLHLIDYIGEQTALLIKVVPEDQRLAVAIILVVWVSALASSLIDNIPFTATMIPVLLNLSQDPEVNLPVKPLIFSLAMGACLGGNGTLIGASANVVCAGIAEQHGYGFSFMEFFRLGFPMMIVSCTIGMCYLLVAHVVVGWNS</sequence>
<evidence type="ECO:0000313" key="8">
    <source>
        <dbReference type="EMBL" id="KYO41476.1"/>
    </source>
</evidence>
<dbReference type="GO" id="GO:0033162">
    <property type="term" value="C:melanosome membrane"/>
    <property type="evidence" value="ECO:0007669"/>
    <property type="project" value="TreeGrafter"/>
</dbReference>